<evidence type="ECO:0000313" key="2">
    <source>
        <dbReference type="Proteomes" id="UP000199356"/>
    </source>
</evidence>
<dbReference type="AlphaFoldDB" id="A0A1I5WF90"/>
<protein>
    <submittedName>
        <fullName evidence="1">Uncharacterized protein</fullName>
    </submittedName>
</protein>
<dbReference type="EMBL" id="FOXA01000045">
    <property type="protein sequence ID" value="SFQ18400.1"/>
    <property type="molecule type" value="Genomic_DNA"/>
</dbReference>
<keyword evidence="2" id="KW-1185">Reference proteome</keyword>
<name>A0A1I5WF90_9RHOB</name>
<proteinExistence type="predicted"/>
<sequence length="490" mass="54501">MKRERKVLSVNGGQSGEELEATFEGDEIVVGHFELVLPCRVFDVEYKVAAEQKFQPSQEFFLRLVHSAPGIGRDQLASFFGFDAREVEFVIQDAESLGYAYEKDSRLYLSIAGKELFVSAKGEPRLFSVFRKSARVGFDLISLAPARRERPAVRSLPEIGFPEDTSPGGASKRVREEKLKLHFAELGLARDEEGGQRNSLYSVDEVVASEHFLETVPVHLKAKREAPSLITPDLSEWRPDHEVADRLEIERQVSSFVDTTRVLSREGQAGEAYGALLRIFPEYLKRFTSRGSLNVKRFWEYCCASERSVRANAKSIPVAGPLVAERNLVNLGEVVGYGLRAISEPLHLPRSYVWLAPQLEIWGASSAAAKANELVKAKIAERQSGIAEPEEVENLCIFPGQRHPFHLRDVFDTVESLANPLWPRELELLLIPGVAVYASVHAPIFVSLGFPTPVGVLSFDEAVVANARSYLLDHLKADSGKVVESFLGQL</sequence>
<evidence type="ECO:0000313" key="1">
    <source>
        <dbReference type="EMBL" id="SFQ18400.1"/>
    </source>
</evidence>
<accession>A0A1I5WF90</accession>
<gene>
    <name evidence="1" type="ORF">SAMN04488047_14513</name>
</gene>
<dbReference type="Proteomes" id="UP000199356">
    <property type="component" value="Unassembled WGS sequence"/>
</dbReference>
<dbReference type="STRING" id="441119.SAMN04488047_14513"/>
<reference evidence="1 2" key="1">
    <citation type="submission" date="2016-10" db="EMBL/GenBank/DDBJ databases">
        <authorList>
            <person name="de Groot N.N."/>
        </authorList>
    </citation>
    <scope>NUCLEOTIDE SEQUENCE [LARGE SCALE GENOMIC DNA]</scope>
    <source>
        <strain evidence="1 2">DSM 19547</strain>
    </source>
</reference>
<organism evidence="1 2">
    <name type="scientific">Tranquillimonas alkanivorans</name>
    <dbReference type="NCBI Taxonomy" id="441119"/>
    <lineage>
        <taxon>Bacteria</taxon>
        <taxon>Pseudomonadati</taxon>
        <taxon>Pseudomonadota</taxon>
        <taxon>Alphaproteobacteria</taxon>
        <taxon>Rhodobacterales</taxon>
        <taxon>Roseobacteraceae</taxon>
        <taxon>Tranquillimonas</taxon>
    </lineage>
</organism>